<protein>
    <submittedName>
        <fullName evidence="14">Uncharacterized protein</fullName>
    </submittedName>
</protein>
<evidence type="ECO:0000256" key="6">
    <source>
        <dbReference type="ARBA" id="ARBA00022741"/>
    </source>
</evidence>
<dbReference type="Gene3D" id="3.40.50.300">
    <property type="entry name" value="P-loop containing nucleotide triphosphate hydrolases"/>
    <property type="match status" value="2"/>
</dbReference>
<comment type="subcellular location">
    <subcellularLocation>
        <location evidence="1">Vacuole membrane</location>
        <topology evidence="1">Multi-pass membrane protein</topology>
    </subcellularLocation>
</comment>
<evidence type="ECO:0000259" key="13">
    <source>
        <dbReference type="PROSITE" id="PS50929"/>
    </source>
</evidence>
<dbReference type="CDD" id="cd18580">
    <property type="entry name" value="ABC_6TM_ABCC_D2"/>
    <property type="match status" value="1"/>
</dbReference>
<dbReference type="InterPro" id="IPR003593">
    <property type="entry name" value="AAA+_ATPase"/>
</dbReference>
<keyword evidence="8 11" id="KW-1133">Transmembrane helix</keyword>
<feature type="transmembrane region" description="Helical" evidence="11">
    <location>
        <begin position="762"/>
        <end position="782"/>
    </location>
</feature>
<feature type="domain" description="ABC transporter" evidence="12">
    <location>
        <begin position="1094"/>
        <end position="1328"/>
    </location>
</feature>
<proteinExistence type="inferred from homology"/>
<dbReference type="GO" id="GO:0016887">
    <property type="term" value="F:ATP hydrolysis activity"/>
    <property type="evidence" value="ECO:0007669"/>
    <property type="project" value="InterPro"/>
</dbReference>
<feature type="transmembrane region" description="Helical" evidence="11">
    <location>
        <begin position="915"/>
        <end position="932"/>
    </location>
</feature>
<comment type="similarity">
    <text evidence="2">Belongs to the ABC transporter superfamily. ABCC family. Conjugate transporter (TC 3.A.1.208) subfamily.</text>
</comment>
<dbReference type="SUPFAM" id="SSF90123">
    <property type="entry name" value="ABC transporter transmembrane region"/>
    <property type="match status" value="2"/>
</dbReference>
<evidence type="ECO:0000256" key="2">
    <source>
        <dbReference type="ARBA" id="ARBA00009726"/>
    </source>
</evidence>
<dbReference type="Pfam" id="PF00005">
    <property type="entry name" value="ABC_tran"/>
    <property type="match status" value="2"/>
</dbReference>
<dbReference type="FunFam" id="1.20.1560.10:FF:000362">
    <property type="entry name" value="Uncharacterized protein"/>
    <property type="match status" value="1"/>
</dbReference>
<feature type="domain" description="ABC transmembrane type-1" evidence="13">
    <location>
        <begin position="109"/>
        <end position="390"/>
    </location>
</feature>
<evidence type="ECO:0000256" key="7">
    <source>
        <dbReference type="ARBA" id="ARBA00022840"/>
    </source>
</evidence>
<accession>A0AAD5L9M7</accession>
<evidence type="ECO:0000259" key="12">
    <source>
        <dbReference type="PROSITE" id="PS50893"/>
    </source>
</evidence>
<dbReference type="GO" id="GO:0005774">
    <property type="term" value="C:vacuolar membrane"/>
    <property type="evidence" value="ECO:0007669"/>
    <property type="project" value="UniProtKB-SubCell"/>
</dbReference>
<dbReference type="CDD" id="cd18579">
    <property type="entry name" value="ABC_6TM_ABCC_D1"/>
    <property type="match status" value="1"/>
</dbReference>
<evidence type="ECO:0000313" key="15">
    <source>
        <dbReference type="Proteomes" id="UP001209570"/>
    </source>
</evidence>
<dbReference type="Proteomes" id="UP001209570">
    <property type="component" value="Unassembled WGS sequence"/>
</dbReference>
<feature type="transmembrane region" description="Helical" evidence="11">
    <location>
        <begin position="359"/>
        <end position="378"/>
    </location>
</feature>
<feature type="transmembrane region" description="Helical" evidence="11">
    <location>
        <begin position="815"/>
        <end position="839"/>
    </location>
</feature>
<evidence type="ECO:0000256" key="1">
    <source>
        <dbReference type="ARBA" id="ARBA00004128"/>
    </source>
</evidence>
<gene>
    <name evidence="14" type="ORF">P43SY_001086</name>
</gene>
<feature type="transmembrane region" description="Helical" evidence="11">
    <location>
        <begin position="887"/>
        <end position="909"/>
    </location>
</feature>
<feature type="transmembrane region" description="Helical" evidence="11">
    <location>
        <begin position="327"/>
        <end position="353"/>
    </location>
</feature>
<comment type="caution">
    <text evidence="14">The sequence shown here is derived from an EMBL/GenBank/DDBJ whole genome shotgun (WGS) entry which is preliminary data.</text>
</comment>
<dbReference type="FunFam" id="3.40.50.300:FF:000610">
    <property type="entry name" value="Multidrug resistance-associated ABC transporter"/>
    <property type="match status" value="1"/>
</dbReference>
<dbReference type="PROSITE" id="PS50929">
    <property type="entry name" value="ABC_TM1F"/>
    <property type="match status" value="2"/>
</dbReference>
<evidence type="ECO:0000256" key="8">
    <source>
        <dbReference type="ARBA" id="ARBA00022989"/>
    </source>
</evidence>
<feature type="transmembrane region" description="Helical" evidence="11">
    <location>
        <begin position="247"/>
        <end position="266"/>
    </location>
</feature>
<feature type="compositionally biased region" description="Acidic residues" evidence="10">
    <location>
        <begin position="696"/>
        <end position="708"/>
    </location>
</feature>
<evidence type="ECO:0000256" key="9">
    <source>
        <dbReference type="ARBA" id="ARBA00023136"/>
    </source>
</evidence>
<dbReference type="CDD" id="cd03244">
    <property type="entry name" value="ABCC_MRP_domain2"/>
    <property type="match status" value="1"/>
</dbReference>
<keyword evidence="3" id="KW-0813">Transport</keyword>
<dbReference type="GO" id="GO:0140359">
    <property type="term" value="F:ABC-type transporter activity"/>
    <property type="evidence" value="ECO:0007669"/>
    <property type="project" value="InterPro"/>
</dbReference>
<dbReference type="EMBL" id="JAKCXM010000587">
    <property type="protein sequence ID" value="KAJ0392704.1"/>
    <property type="molecule type" value="Genomic_DNA"/>
</dbReference>
<feature type="domain" description="ABC transmembrane type-1" evidence="13">
    <location>
        <begin position="781"/>
        <end position="1055"/>
    </location>
</feature>
<dbReference type="InterPro" id="IPR050173">
    <property type="entry name" value="ABC_transporter_C-like"/>
</dbReference>
<name>A0AAD5L9M7_PYTIN</name>
<dbReference type="InterPro" id="IPR036640">
    <property type="entry name" value="ABC1_TM_sf"/>
</dbReference>
<dbReference type="InterPro" id="IPR044746">
    <property type="entry name" value="ABCC_6TM_D1"/>
</dbReference>
<evidence type="ECO:0000256" key="11">
    <source>
        <dbReference type="SAM" id="Phobius"/>
    </source>
</evidence>
<dbReference type="InterPro" id="IPR011527">
    <property type="entry name" value="ABC1_TM_dom"/>
</dbReference>
<dbReference type="InterPro" id="IPR003439">
    <property type="entry name" value="ABC_transporter-like_ATP-bd"/>
</dbReference>
<keyword evidence="5" id="KW-0677">Repeat</keyword>
<evidence type="ECO:0000256" key="10">
    <source>
        <dbReference type="SAM" id="MobiDB-lite"/>
    </source>
</evidence>
<feature type="region of interest" description="Disordered" evidence="10">
    <location>
        <begin position="690"/>
        <end position="710"/>
    </location>
</feature>
<evidence type="ECO:0000256" key="4">
    <source>
        <dbReference type="ARBA" id="ARBA00022692"/>
    </source>
</evidence>
<evidence type="ECO:0000256" key="3">
    <source>
        <dbReference type="ARBA" id="ARBA00022448"/>
    </source>
</evidence>
<dbReference type="PROSITE" id="PS50893">
    <property type="entry name" value="ABC_TRANSPORTER_2"/>
    <property type="match status" value="2"/>
</dbReference>
<keyword evidence="15" id="KW-1185">Reference proteome</keyword>
<dbReference type="FunFam" id="1.20.1560.10:FF:000063">
    <property type="entry name" value="Multidrug resistance protein ABC transporter"/>
    <property type="match status" value="1"/>
</dbReference>
<feature type="region of interest" description="Disordered" evidence="10">
    <location>
        <begin position="639"/>
        <end position="666"/>
    </location>
</feature>
<feature type="transmembrane region" description="Helical" evidence="11">
    <location>
        <begin position="145"/>
        <end position="163"/>
    </location>
</feature>
<dbReference type="PROSITE" id="PS00211">
    <property type="entry name" value="ABC_TRANSPORTER_1"/>
    <property type="match status" value="1"/>
</dbReference>
<dbReference type="CDD" id="cd03250">
    <property type="entry name" value="ABCC_MRP_domain1"/>
    <property type="match status" value="1"/>
</dbReference>
<dbReference type="InterPro" id="IPR027417">
    <property type="entry name" value="P-loop_NTPase"/>
</dbReference>
<organism evidence="14 15">
    <name type="scientific">Pythium insidiosum</name>
    <name type="common">Pythiosis disease agent</name>
    <dbReference type="NCBI Taxonomy" id="114742"/>
    <lineage>
        <taxon>Eukaryota</taxon>
        <taxon>Sar</taxon>
        <taxon>Stramenopiles</taxon>
        <taxon>Oomycota</taxon>
        <taxon>Peronosporomycetes</taxon>
        <taxon>Pythiales</taxon>
        <taxon>Pythiaceae</taxon>
        <taxon>Pythium</taxon>
    </lineage>
</organism>
<dbReference type="PANTHER" id="PTHR24223">
    <property type="entry name" value="ATP-BINDING CASSETTE SUB-FAMILY C"/>
    <property type="match status" value="1"/>
</dbReference>
<keyword evidence="7" id="KW-0067">ATP-binding</keyword>
<dbReference type="SUPFAM" id="SSF52540">
    <property type="entry name" value="P-loop containing nucleoside triphosphate hydrolases"/>
    <property type="match status" value="2"/>
</dbReference>
<dbReference type="Pfam" id="PF00664">
    <property type="entry name" value="ABC_membrane"/>
    <property type="match status" value="2"/>
</dbReference>
<keyword evidence="4 11" id="KW-0812">Transmembrane</keyword>
<dbReference type="PANTHER" id="PTHR24223:SF443">
    <property type="entry name" value="MULTIDRUG-RESISTANCE LIKE PROTEIN 1, ISOFORM I"/>
    <property type="match status" value="1"/>
</dbReference>
<feature type="domain" description="ABC transporter" evidence="12">
    <location>
        <begin position="430"/>
        <end position="659"/>
    </location>
</feature>
<keyword evidence="9 11" id="KW-0472">Membrane</keyword>
<feature type="transmembrane region" description="Helical" evidence="11">
    <location>
        <begin position="104"/>
        <end position="125"/>
    </location>
</feature>
<dbReference type="InterPro" id="IPR017871">
    <property type="entry name" value="ABC_transporter-like_CS"/>
</dbReference>
<feature type="transmembrane region" description="Helical" evidence="11">
    <location>
        <begin position="998"/>
        <end position="1020"/>
    </location>
</feature>
<dbReference type="GO" id="GO:0005524">
    <property type="term" value="F:ATP binding"/>
    <property type="evidence" value="ECO:0007669"/>
    <property type="project" value="UniProtKB-KW"/>
</dbReference>
<sequence>MPRTSDRQPLRRPSSPTYATFASSAPEVIGRRDVRHPLDDASTAARVLLSWVTPLMRVGHRKQLDADDLWPLRDELRAERNAQQFRAQFDASQQSIPRAFLRCFGLRFALTGLGFLVAMLCNLVGPVVLQHVVAALTSQDFSLESVAYWVLLLLVAQVVQALVDNAANLDSELLAIQLVACLKSLVFDKALRLSAASRRCKSTGEIANLFTADSDAILQAAYLVHQVWLIPLQIAIVSALLYRVLGAAAFAGIGVILALLVVNNLVSRRMFHLQRAYRRSKDSRMKRVTEAFKAIGIVKLNAWEDELLARIAETRARETRDLFRMRLMAAVSIMLLWGMPAFISIASFGVYAVVLRERLTPAVVFTSVALFSLIQGPLRQITNIVILVIQSKVALERVSAFLAMPEVDTRNVLTIDSAVADSYIVQNVIISVEQASFSWEPEPDTEQGAVLRDVTWRVRAGELWVVQGAVGSGKSSLCAALLGEMTKRTGSVYVGGSVAFCSQQPWIQHRTLRDNVLFGLPMDRKKYNKVLDACALTADLACLPAGDLTEIGERGVNLSGGQKARLALARACYSDASIYLLDSPLSAVDAIVQNEIFHKCVLGLLSSKTVILVTHNPEILASRYVTNIATIDDRGHVTVKSKARPRHPDLIAPSPSTSPPSSTGDTVPLVSPLPATQYTRAQFEVDELSLGAGDGHDDDEDSVADEQAQEVPMVSPFRRERVKSFLGESSGVSAEKARAQAGRLVEDEARADGRVHHRVFHAYYHALGGLPVVVLIVLPQLIGQGLQVSSDFWLGSWSSDGLSGSSLSTTTRLRVFAALGVAGALMVLVRMIVIAVFGVRAARRLFDRMTHALLHAPMRFFDANPIGRILTRYGGDVSAVDAALPFLLGRVAASLLSVGASTLTAAIVIQWNGLWLLPVAVLYVSLGAFYIRPARELQRLTRTAQAPVLNHLSEAVDGVTVVRAFGSWHVQRFRRINYDRLDEANKVRFAQLGVSQWFSLRIQLVGTALVMVVATSLVVLRDEISAAVIGLAFSYALKVSQSLETIVQLVSRVETAMISPERMQEYIDIPQEAASRRPGIDPPAHSEWPAHGAIEFRGVSFRYKVSSRLVLENLSFDISGGEKIGIVGRTGAGKSSLTMALFRINELAGGSIWIDGVDISQLGVQTLREKLSIIPQNPVLFKGPLRSYLDPFEEFGDDELWSCIRRVGLTDRISSEEKKLDCVVEENGENFSVGERQMLCMARALLRHSRIVIFDEATAAIDHETDQKLQRVIREAFAGSTVLTIAHRLDTILDSDRILVLEGGHIVEFASPAELVKKGSGHFFDLMQEGGYLDRFLSTSRLEGGA</sequence>
<evidence type="ECO:0000256" key="5">
    <source>
        <dbReference type="ARBA" id="ARBA00022737"/>
    </source>
</evidence>
<feature type="compositionally biased region" description="Low complexity" evidence="10">
    <location>
        <begin position="653"/>
        <end position="663"/>
    </location>
</feature>
<dbReference type="FunFam" id="3.40.50.300:FF:000997">
    <property type="entry name" value="Multidrug resistance-associated protein 1"/>
    <property type="match status" value="1"/>
</dbReference>
<dbReference type="InterPro" id="IPR044726">
    <property type="entry name" value="ABCC_6TM_D2"/>
</dbReference>
<keyword evidence="6" id="KW-0547">Nucleotide-binding</keyword>
<dbReference type="Gene3D" id="1.20.1560.10">
    <property type="entry name" value="ABC transporter type 1, transmembrane domain"/>
    <property type="match status" value="2"/>
</dbReference>
<evidence type="ECO:0000313" key="14">
    <source>
        <dbReference type="EMBL" id="KAJ0392704.1"/>
    </source>
</evidence>
<reference evidence="14" key="1">
    <citation type="submission" date="2021-12" db="EMBL/GenBank/DDBJ databases">
        <title>Prjna785345.</title>
        <authorList>
            <person name="Rujirawat T."/>
            <person name="Krajaejun T."/>
        </authorList>
    </citation>
    <scope>NUCLEOTIDE SEQUENCE</scope>
    <source>
        <strain evidence="14">Pi057C3</strain>
    </source>
</reference>
<dbReference type="SMART" id="SM00382">
    <property type="entry name" value="AAA"/>
    <property type="match status" value="2"/>
</dbReference>